<comment type="catalytic activity">
    <reaction evidence="4">
        <text>(6S)-5-formyl-5,6,7,8-tetrahydrofolate + ATP = (6R)-5,10-methenyltetrahydrofolate + ADP + phosphate</text>
        <dbReference type="Rhea" id="RHEA:10488"/>
        <dbReference type="ChEBI" id="CHEBI:30616"/>
        <dbReference type="ChEBI" id="CHEBI:43474"/>
        <dbReference type="ChEBI" id="CHEBI:57455"/>
        <dbReference type="ChEBI" id="CHEBI:57457"/>
        <dbReference type="ChEBI" id="CHEBI:456216"/>
        <dbReference type="EC" id="6.3.3.2"/>
    </reaction>
</comment>
<keyword evidence="6" id="KW-1185">Reference proteome</keyword>
<name>A0ABS5U547_9BACT</name>
<evidence type="ECO:0000256" key="1">
    <source>
        <dbReference type="ARBA" id="ARBA00010638"/>
    </source>
</evidence>
<dbReference type="Proteomes" id="UP000784128">
    <property type="component" value="Unassembled WGS sequence"/>
</dbReference>
<dbReference type="PIRSF" id="PIRSF006806">
    <property type="entry name" value="FTHF_cligase"/>
    <property type="match status" value="1"/>
</dbReference>
<dbReference type="EMBL" id="JAHDYS010000002">
    <property type="protein sequence ID" value="MBT1070790.1"/>
    <property type="molecule type" value="Genomic_DNA"/>
</dbReference>
<evidence type="ECO:0000256" key="3">
    <source>
        <dbReference type="ARBA" id="ARBA00022840"/>
    </source>
</evidence>
<dbReference type="Gene3D" id="3.40.50.10420">
    <property type="entry name" value="NagB/RpiA/CoA transferase-like"/>
    <property type="match status" value="1"/>
</dbReference>
<keyword evidence="2 4" id="KW-0547">Nucleotide-binding</keyword>
<dbReference type="NCBIfam" id="TIGR02727">
    <property type="entry name" value="MTHFS_bact"/>
    <property type="match status" value="1"/>
</dbReference>
<evidence type="ECO:0000256" key="2">
    <source>
        <dbReference type="ARBA" id="ARBA00022741"/>
    </source>
</evidence>
<keyword evidence="3 4" id="KW-0067">ATP-binding</keyword>
<accession>A0ABS5U547</accession>
<dbReference type="PANTHER" id="PTHR23407:SF1">
    <property type="entry name" value="5-FORMYLTETRAHYDROFOLATE CYCLO-LIGASE"/>
    <property type="match status" value="1"/>
</dbReference>
<dbReference type="InterPro" id="IPR002698">
    <property type="entry name" value="FTHF_cligase"/>
</dbReference>
<dbReference type="Pfam" id="PF01812">
    <property type="entry name" value="5-FTHF_cyc-lig"/>
    <property type="match status" value="1"/>
</dbReference>
<evidence type="ECO:0000313" key="6">
    <source>
        <dbReference type="Proteomes" id="UP000784128"/>
    </source>
</evidence>
<dbReference type="RefSeq" id="WP_214296498.1">
    <property type="nucleotide sequence ID" value="NZ_JAHDYS010000002.1"/>
</dbReference>
<sequence>MPKRTLRQQVLARRKSLSQEEWRASSDLAQLNFLSLEEFTGAECVALYSPAHHEPDTTMILGAAIAAGKKVLYPVVCGNHMVLRQVEGATCLTRGCFGILEPCSGPDHQADEADLIVVPGVVFDLNGHRIGYGKGFYDRFLQHPGRHAHLVGLCYDFQVMDEMSLPVDQHDIQMEVLVTDKRIIHCGSNRRH</sequence>
<dbReference type="InterPro" id="IPR024185">
    <property type="entry name" value="FTHF_cligase-like_sf"/>
</dbReference>
<proteinExistence type="inferred from homology"/>
<keyword evidence="4" id="KW-0460">Magnesium</keyword>
<comment type="caution">
    <text evidence="5">The sequence shown here is derived from an EMBL/GenBank/DDBJ whole genome shotgun (WGS) entry which is preliminary data.</text>
</comment>
<dbReference type="EC" id="6.3.3.2" evidence="4"/>
<dbReference type="GO" id="GO:0030272">
    <property type="term" value="F:5-formyltetrahydrofolate cyclo-ligase activity"/>
    <property type="evidence" value="ECO:0007669"/>
    <property type="project" value="UniProtKB-EC"/>
</dbReference>
<comment type="similarity">
    <text evidence="1 4">Belongs to the 5-formyltetrahydrofolate cyclo-ligase family.</text>
</comment>
<protein>
    <recommendedName>
        <fullName evidence="4">5-formyltetrahydrofolate cyclo-ligase</fullName>
        <ecNumber evidence="4">6.3.3.2</ecNumber>
    </recommendedName>
</protein>
<keyword evidence="5" id="KW-0436">Ligase</keyword>
<gene>
    <name evidence="5" type="ORF">KJB30_03250</name>
</gene>
<reference evidence="5 6" key="1">
    <citation type="submission" date="2021-05" db="EMBL/GenBank/DDBJ databases">
        <title>The draft genome of Geobacter chapellei DSM 13688.</title>
        <authorList>
            <person name="Xu Z."/>
            <person name="Masuda Y."/>
            <person name="Itoh H."/>
            <person name="Senoo K."/>
        </authorList>
    </citation>
    <scope>NUCLEOTIDE SEQUENCE [LARGE SCALE GENOMIC DNA]</scope>
    <source>
        <strain evidence="5 6">DSM 13688</strain>
    </source>
</reference>
<dbReference type="InterPro" id="IPR037171">
    <property type="entry name" value="NagB/RpiA_transferase-like"/>
</dbReference>
<evidence type="ECO:0000256" key="4">
    <source>
        <dbReference type="RuleBase" id="RU361279"/>
    </source>
</evidence>
<keyword evidence="4" id="KW-0479">Metal-binding</keyword>
<organism evidence="5 6">
    <name type="scientific">Pelotalea chapellei</name>
    <dbReference type="NCBI Taxonomy" id="44671"/>
    <lineage>
        <taxon>Bacteria</taxon>
        <taxon>Pseudomonadati</taxon>
        <taxon>Thermodesulfobacteriota</taxon>
        <taxon>Desulfuromonadia</taxon>
        <taxon>Geobacterales</taxon>
        <taxon>Geobacteraceae</taxon>
        <taxon>Pelotalea</taxon>
    </lineage>
</organism>
<comment type="cofactor">
    <cofactor evidence="4">
        <name>Mg(2+)</name>
        <dbReference type="ChEBI" id="CHEBI:18420"/>
    </cofactor>
</comment>
<evidence type="ECO:0000313" key="5">
    <source>
        <dbReference type="EMBL" id="MBT1070790.1"/>
    </source>
</evidence>
<dbReference type="PANTHER" id="PTHR23407">
    <property type="entry name" value="ATPASE INHIBITOR/5-FORMYLTETRAHYDROFOLATE CYCLO-LIGASE"/>
    <property type="match status" value="1"/>
</dbReference>
<dbReference type="SUPFAM" id="SSF100950">
    <property type="entry name" value="NagB/RpiA/CoA transferase-like"/>
    <property type="match status" value="1"/>
</dbReference>